<keyword evidence="3" id="KW-1185">Reference proteome</keyword>
<reference evidence="2 3" key="1">
    <citation type="journal article" date="2018" name="Biotechnol. Adv.">
        <title>Improved genomic resources and new bioinformatic workflow for the carcinogenic parasite Clonorchis sinensis: Biotechnological implications.</title>
        <authorList>
            <person name="Wang D."/>
            <person name="Korhonen P.K."/>
            <person name="Gasser R.B."/>
            <person name="Young N.D."/>
        </authorList>
    </citation>
    <scope>NUCLEOTIDE SEQUENCE [LARGE SCALE GENOMIC DNA]</scope>
    <source>
        <strain evidence="2">Cs-k2</strain>
    </source>
</reference>
<protein>
    <submittedName>
        <fullName evidence="2">Uncharacterized protein</fullName>
    </submittedName>
</protein>
<feature type="region of interest" description="Disordered" evidence="1">
    <location>
        <begin position="225"/>
        <end position="248"/>
    </location>
</feature>
<organism evidence="2 3">
    <name type="scientific">Clonorchis sinensis</name>
    <name type="common">Chinese liver fluke</name>
    <dbReference type="NCBI Taxonomy" id="79923"/>
    <lineage>
        <taxon>Eukaryota</taxon>
        <taxon>Metazoa</taxon>
        <taxon>Spiralia</taxon>
        <taxon>Lophotrochozoa</taxon>
        <taxon>Platyhelminthes</taxon>
        <taxon>Trematoda</taxon>
        <taxon>Digenea</taxon>
        <taxon>Opisthorchiida</taxon>
        <taxon>Opisthorchiata</taxon>
        <taxon>Opisthorchiidae</taxon>
        <taxon>Clonorchis</taxon>
    </lineage>
</organism>
<comment type="caution">
    <text evidence="2">The sequence shown here is derived from an EMBL/GenBank/DDBJ whole genome shotgun (WGS) entry which is preliminary data.</text>
</comment>
<gene>
    <name evidence="2" type="ORF">CSKR_106541</name>
</gene>
<evidence type="ECO:0000313" key="2">
    <source>
        <dbReference type="EMBL" id="KAG5454278.1"/>
    </source>
</evidence>
<feature type="non-terminal residue" evidence="2">
    <location>
        <position position="1"/>
    </location>
</feature>
<proteinExistence type="predicted"/>
<dbReference type="Proteomes" id="UP000286415">
    <property type="component" value="Unassembled WGS sequence"/>
</dbReference>
<dbReference type="InParanoid" id="A0A3R7CUA0"/>
<dbReference type="EMBL" id="NIRI02000010">
    <property type="protein sequence ID" value="KAG5454278.1"/>
    <property type="molecule type" value="Genomic_DNA"/>
</dbReference>
<reference evidence="2 3" key="2">
    <citation type="journal article" date="2021" name="Genomics">
        <title>High-quality reference genome for Clonorchis sinensis.</title>
        <authorList>
            <person name="Young N.D."/>
            <person name="Stroehlein A.J."/>
            <person name="Kinkar L."/>
            <person name="Wang T."/>
            <person name="Sohn W.M."/>
            <person name="Chang B.C.H."/>
            <person name="Kaur P."/>
            <person name="Weisz D."/>
            <person name="Dudchenko O."/>
            <person name="Aiden E.L."/>
            <person name="Korhonen P.K."/>
            <person name="Gasser R.B."/>
        </authorList>
    </citation>
    <scope>NUCLEOTIDE SEQUENCE [LARGE SCALE GENOMIC DNA]</scope>
    <source>
        <strain evidence="2">Cs-k2</strain>
    </source>
</reference>
<accession>A0A3R7CUA0</accession>
<name>A0A3R7CUA0_CLOSI</name>
<evidence type="ECO:0000313" key="3">
    <source>
        <dbReference type="Proteomes" id="UP000286415"/>
    </source>
</evidence>
<feature type="compositionally biased region" description="Polar residues" evidence="1">
    <location>
        <begin position="169"/>
        <end position="185"/>
    </location>
</feature>
<dbReference type="AlphaFoldDB" id="A0A3R7CUA0"/>
<feature type="region of interest" description="Disordered" evidence="1">
    <location>
        <begin position="164"/>
        <end position="188"/>
    </location>
</feature>
<evidence type="ECO:0000256" key="1">
    <source>
        <dbReference type="SAM" id="MobiDB-lite"/>
    </source>
</evidence>
<sequence length="382" mass="42659">NWNMRRPGAAHSVAWTHHKREIQLGSRPPHVSVGTIFETSQYIFIKETPHKVAENSSTAHEQFRSSCRSSVESPVGFDGKLTWNPAESLAYDVPKRPNVRRQATSCLIFCDIPDTVIHCNTLFYLNQICTTFANHTYSHSNFFTANPNEFQLNLSLMMREFTDPKVRGSNPTSASRLPLSRSGQPGSIPVLMLPSGGTAVTHRKSATAERFCKRASVAEISSTAHDRCHPSWGSSGRRSPRGKQRKREIQLGSRTPFWCLAAKHGEGSTRTEIMPGCPSLDRSSRNAEVVFEPRTLCELTGSNQTSASELLLSRLGQLSSIFTLVIPSRSMAAKHQKSVSAERLLPLLLLLLVETRGLRLPDEPQQGRNRPWVVENFQLPYE</sequence>